<protein>
    <submittedName>
        <fullName evidence="1">Uncharacterized protein</fullName>
    </submittedName>
</protein>
<proteinExistence type="predicted"/>
<sequence length="72" mass="7928">MTTMIQQHAAVAVHVYCIACPLAPWRMPPIDLIVAICCPFYLPPPLLPCRGKWPWPTGKAVTRTHGSCPCPC</sequence>
<evidence type="ECO:0000313" key="1">
    <source>
        <dbReference type="EMBL" id="JAE33724.1"/>
    </source>
</evidence>
<dbReference type="EMBL" id="GBRH01164172">
    <property type="protein sequence ID" value="JAE33724.1"/>
    <property type="molecule type" value="Transcribed_RNA"/>
</dbReference>
<dbReference type="AlphaFoldDB" id="A0A0A9HD29"/>
<organism evidence="1">
    <name type="scientific">Arundo donax</name>
    <name type="common">Giant reed</name>
    <name type="synonym">Donax arundinaceus</name>
    <dbReference type="NCBI Taxonomy" id="35708"/>
    <lineage>
        <taxon>Eukaryota</taxon>
        <taxon>Viridiplantae</taxon>
        <taxon>Streptophyta</taxon>
        <taxon>Embryophyta</taxon>
        <taxon>Tracheophyta</taxon>
        <taxon>Spermatophyta</taxon>
        <taxon>Magnoliopsida</taxon>
        <taxon>Liliopsida</taxon>
        <taxon>Poales</taxon>
        <taxon>Poaceae</taxon>
        <taxon>PACMAD clade</taxon>
        <taxon>Arundinoideae</taxon>
        <taxon>Arundineae</taxon>
        <taxon>Arundo</taxon>
    </lineage>
</organism>
<reference evidence="1" key="1">
    <citation type="submission" date="2014-09" db="EMBL/GenBank/DDBJ databases">
        <authorList>
            <person name="Magalhaes I.L.F."/>
            <person name="Oliveira U."/>
            <person name="Santos F.R."/>
            <person name="Vidigal T.H.D.A."/>
            <person name="Brescovit A.D."/>
            <person name="Santos A.J."/>
        </authorList>
    </citation>
    <scope>NUCLEOTIDE SEQUENCE</scope>
    <source>
        <tissue evidence="1">Shoot tissue taken approximately 20 cm above the soil surface</tissue>
    </source>
</reference>
<name>A0A0A9HD29_ARUDO</name>
<reference evidence="1" key="2">
    <citation type="journal article" date="2015" name="Data Brief">
        <title>Shoot transcriptome of the giant reed, Arundo donax.</title>
        <authorList>
            <person name="Barrero R.A."/>
            <person name="Guerrero F.D."/>
            <person name="Moolhuijzen P."/>
            <person name="Goolsby J.A."/>
            <person name="Tidwell J."/>
            <person name="Bellgard S.E."/>
            <person name="Bellgard M.I."/>
        </authorList>
    </citation>
    <scope>NUCLEOTIDE SEQUENCE</scope>
    <source>
        <tissue evidence="1">Shoot tissue taken approximately 20 cm above the soil surface</tissue>
    </source>
</reference>
<accession>A0A0A9HD29</accession>